<dbReference type="Proteomes" id="UP001500936">
    <property type="component" value="Unassembled WGS sequence"/>
</dbReference>
<comment type="caution">
    <text evidence="1">The sequence shown here is derived from an EMBL/GenBank/DDBJ whole genome shotgun (WGS) entry which is preliminary data.</text>
</comment>
<dbReference type="Pfam" id="PF04255">
    <property type="entry name" value="DUF433"/>
    <property type="match status" value="1"/>
</dbReference>
<dbReference type="InterPro" id="IPR007367">
    <property type="entry name" value="DUF433"/>
</dbReference>
<dbReference type="InterPro" id="IPR036388">
    <property type="entry name" value="WH-like_DNA-bd_sf"/>
</dbReference>
<dbReference type="EMBL" id="BAABHB010000009">
    <property type="protein sequence ID" value="GAA4412338.1"/>
    <property type="molecule type" value="Genomic_DNA"/>
</dbReference>
<evidence type="ECO:0000313" key="2">
    <source>
        <dbReference type="Proteomes" id="UP001500936"/>
    </source>
</evidence>
<organism evidence="1 2">
    <name type="scientific">Nibrella viscosa</name>
    <dbReference type="NCBI Taxonomy" id="1084524"/>
    <lineage>
        <taxon>Bacteria</taxon>
        <taxon>Pseudomonadati</taxon>
        <taxon>Bacteroidota</taxon>
        <taxon>Cytophagia</taxon>
        <taxon>Cytophagales</taxon>
        <taxon>Spirosomataceae</taxon>
        <taxon>Nibrella</taxon>
    </lineage>
</organism>
<dbReference type="SUPFAM" id="SSF46689">
    <property type="entry name" value="Homeodomain-like"/>
    <property type="match status" value="1"/>
</dbReference>
<dbReference type="Gene3D" id="1.10.10.10">
    <property type="entry name" value="Winged helix-like DNA-binding domain superfamily/Winged helix DNA-binding domain"/>
    <property type="match status" value="1"/>
</dbReference>
<dbReference type="RefSeq" id="WP_345269644.1">
    <property type="nucleotide sequence ID" value="NZ_BAABHB010000009.1"/>
</dbReference>
<protein>
    <submittedName>
        <fullName evidence="1">DUF433 domain-containing protein</fullName>
    </submittedName>
</protein>
<sequence length="77" mass="8264">MKLEHIHSDPAILGGKPCIKGTRISVELILETIANGASVADIVHEFPKLSTEAVQEAILYAVSVLRDEIVVEVKSVA</sequence>
<dbReference type="PANTHER" id="PTHR34849">
    <property type="entry name" value="SSL5025 PROTEIN"/>
    <property type="match status" value="1"/>
</dbReference>
<dbReference type="InterPro" id="IPR009057">
    <property type="entry name" value="Homeodomain-like_sf"/>
</dbReference>
<accession>A0ABP8KR35</accession>
<proteinExistence type="predicted"/>
<gene>
    <name evidence="1" type="ORF">GCM10023187_39300</name>
</gene>
<reference evidence="2" key="1">
    <citation type="journal article" date="2019" name="Int. J. Syst. Evol. Microbiol.">
        <title>The Global Catalogue of Microorganisms (GCM) 10K type strain sequencing project: providing services to taxonomists for standard genome sequencing and annotation.</title>
        <authorList>
            <consortium name="The Broad Institute Genomics Platform"/>
            <consortium name="The Broad Institute Genome Sequencing Center for Infectious Disease"/>
            <person name="Wu L."/>
            <person name="Ma J."/>
        </authorList>
    </citation>
    <scope>NUCLEOTIDE SEQUENCE [LARGE SCALE GENOMIC DNA]</scope>
    <source>
        <strain evidence="2">JCM 17925</strain>
    </source>
</reference>
<evidence type="ECO:0000313" key="1">
    <source>
        <dbReference type="EMBL" id="GAA4412338.1"/>
    </source>
</evidence>
<name>A0ABP8KR35_9BACT</name>
<keyword evidence="2" id="KW-1185">Reference proteome</keyword>
<dbReference type="PANTHER" id="PTHR34849:SF3">
    <property type="entry name" value="SSR2962 PROTEIN"/>
    <property type="match status" value="1"/>
</dbReference>